<gene>
    <name evidence="4" type="ORF">Rsub_03521</name>
</gene>
<comment type="similarity">
    <text evidence="2">Belongs to the PIGH family.</text>
</comment>
<evidence type="ECO:0000256" key="2">
    <source>
        <dbReference type="ARBA" id="ARBA00009610"/>
    </source>
</evidence>
<dbReference type="PANTHER" id="PTHR15231">
    <property type="entry name" value="PHOSPHATIDYLINOSITOL N-ACETYLGLUCOSAMINYLTRANSFERASE SUBUNIT H"/>
    <property type="match status" value="1"/>
</dbReference>
<dbReference type="InterPro" id="IPR019328">
    <property type="entry name" value="PIGH-H_dom"/>
</dbReference>
<proteinExistence type="inferred from homology"/>
<dbReference type="STRING" id="307507.A0A2V0P0B7"/>
<dbReference type="Pfam" id="PF10181">
    <property type="entry name" value="PIG-H"/>
    <property type="match status" value="1"/>
</dbReference>
<dbReference type="EMBL" id="BDRX01000017">
    <property type="protein sequence ID" value="GBF90525.1"/>
    <property type="molecule type" value="Genomic_DNA"/>
</dbReference>
<evidence type="ECO:0000259" key="3">
    <source>
        <dbReference type="Pfam" id="PF10181"/>
    </source>
</evidence>
<dbReference type="UniPathway" id="UPA00196"/>
<feature type="domain" description="Phosphatidylinositol N-acetylglucosaminyltransferase subunit H conserved" evidence="3">
    <location>
        <begin position="73"/>
        <end position="133"/>
    </location>
</feature>
<name>A0A2V0P0B7_9CHLO</name>
<accession>A0A2V0P0B7</accession>
<reference evidence="4 5" key="1">
    <citation type="journal article" date="2018" name="Sci. Rep.">
        <title>Raphidocelis subcapitata (=Pseudokirchneriella subcapitata) provides an insight into genome evolution and environmental adaptations in the Sphaeropleales.</title>
        <authorList>
            <person name="Suzuki S."/>
            <person name="Yamaguchi H."/>
            <person name="Nakajima N."/>
            <person name="Kawachi M."/>
        </authorList>
    </citation>
    <scope>NUCLEOTIDE SEQUENCE [LARGE SCALE GENOMIC DNA]</scope>
    <source>
        <strain evidence="4 5">NIES-35</strain>
    </source>
</reference>
<dbReference type="InterPro" id="IPR044215">
    <property type="entry name" value="PIG-H"/>
</dbReference>
<comment type="caution">
    <text evidence="4">The sequence shown here is derived from an EMBL/GenBank/DDBJ whole genome shotgun (WGS) entry which is preliminary data.</text>
</comment>
<comment type="pathway">
    <text evidence="1">Glycolipid biosynthesis; glycosylphosphatidylinositol-anchor biosynthesis.</text>
</comment>
<organism evidence="4 5">
    <name type="scientific">Raphidocelis subcapitata</name>
    <dbReference type="NCBI Taxonomy" id="307507"/>
    <lineage>
        <taxon>Eukaryota</taxon>
        <taxon>Viridiplantae</taxon>
        <taxon>Chlorophyta</taxon>
        <taxon>core chlorophytes</taxon>
        <taxon>Chlorophyceae</taxon>
        <taxon>CS clade</taxon>
        <taxon>Sphaeropleales</taxon>
        <taxon>Selenastraceae</taxon>
        <taxon>Raphidocelis</taxon>
    </lineage>
</organism>
<dbReference type="AlphaFoldDB" id="A0A2V0P0B7"/>
<keyword evidence="5" id="KW-1185">Reference proteome</keyword>
<evidence type="ECO:0000313" key="5">
    <source>
        <dbReference type="Proteomes" id="UP000247498"/>
    </source>
</evidence>
<sequence>MPDAPCVPSHTFTVRLEGGFRGAAVGAAAASAAAALGGALAAGPGAAAAAAAAALALWALAYACQTVEESAEVLPGVGVALRSRRRHGGRAAALLDAERVRAVVVNEAVTAAGAHFYLAFALHGAGELAVAFPTLLPRLEVLQPMYAAIHDLLSGQQLETSGGRLAS</sequence>
<protein>
    <recommendedName>
        <fullName evidence="3">Phosphatidylinositol N-acetylglucosaminyltransferase subunit H conserved domain-containing protein</fullName>
    </recommendedName>
</protein>
<dbReference type="InParanoid" id="A0A2V0P0B7"/>
<dbReference type="PANTHER" id="PTHR15231:SF1">
    <property type="entry name" value="PHOSPHATIDYLINOSITOL N-ACETYLGLUCOSAMINYLTRANSFERASE SUBUNIT H"/>
    <property type="match status" value="1"/>
</dbReference>
<evidence type="ECO:0000313" key="4">
    <source>
        <dbReference type="EMBL" id="GBF90525.1"/>
    </source>
</evidence>
<dbReference type="GO" id="GO:0006506">
    <property type="term" value="P:GPI anchor biosynthetic process"/>
    <property type="evidence" value="ECO:0007669"/>
    <property type="project" value="UniProtKB-UniPathway"/>
</dbReference>
<dbReference type="Proteomes" id="UP000247498">
    <property type="component" value="Unassembled WGS sequence"/>
</dbReference>
<dbReference type="GO" id="GO:0000506">
    <property type="term" value="C:glycosylphosphatidylinositol-N-acetylglucosaminyltransferase (GPI-GnT) complex"/>
    <property type="evidence" value="ECO:0007669"/>
    <property type="project" value="InterPro"/>
</dbReference>
<evidence type="ECO:0000256" key="1">
    <source>
        <dbReference type="ARBA" id="ARBA00004687"/>
    </source>
</evidence>
<dbReference type="OrthoDB" id="6256716at2759"/>